<evidence type="ECO:0000256" key="1">
    <source>
        <dbReference type="ARBA" id="ARBA00001554"/>
    </source>
</evidence>
<name>A0A3A4QTD9_9BACT</name>
<reference evidence="5 6" key="1">
    <citation type="journal article" date="2017" name="ISME J.">
        <title>Energy and carbon metabolisms in a deep terrestrial subsurface fluid microbial community.</title>
        <authorList>
            <person name="Momper L."/>
            <person name="Jungbluth S.P."/>
            <person name="Lee M.D."/>
            <person name="Amend J.P."/>
        </authorList>
    </citation>
    <scope>NUCLEOTIDE SEQUENCE [LARGE SCALE GENOMIC DNA]</scope>
    <source>
        <strain evidence="5">SURF_26</strain>
    </source>
</reference>
<dbReference type="Pfam" id="PF01329">
    <property type="entry name" value="Pterin_4a"/>
    <property type="match status" value="1"/>
</dbReference>
<dbReference type="EC" id="4.2.1.96" evidence="4"/>
<dbReference type="AlphaFoldDB" id="A0A3A4QTD9"/>
<dbReference type="InterPro" id="IPR001533">
    <property type="entry name" value="Pterin_deHydtase"/>
</dbReference>
<evidence type="ECO:0000313" key="6">
    <source>
        <dbReference type="Proteomes" id="UP000266426"/>
    </source>
</evidence>
<sequence length="115" mass="12893">MTTHTSINYAARKCVPCEGGVKPMSDAEIAEKLEDFAGWRYINGAIEKEFTFKDYYQTIAFVNAVAWFTHIENHHPELVAGYKTCTVRYSTHAIKGVSDNDFICAAKVNALVRAL</sequence>
<evidence type="ECO:0000313" key="5">
    <source>
        <dbReference type="EMBL" id="RJP57230.1"/>
    </source>
</evidence>
<dbReference type="InterPro" id="IPR036428">
    <property type="entry name" value="PCD_sf"/>
</dbReference>
<protein>
    <recommendedName>
        <fullName evidence="4">Putative pterin-4-alpha-carbinolamine dehydratase</fullName>
        <shortName evidence="4">PHS</shortName>
        <ecNumber evidence="4">4.2.1.96</ecNumber>
    </recommendedName>
    <alternativeName>
        <fullName evidence="4">4-alpha-hydroxy-tetrahydropterin dehydratase</fullName>
    </alternativeName>
    <alternativeName>
        <fullName evidence="4">Pterin carbinolamine dehydratase</fullName>
        <shortName evidence="4">PCD</shortName>
    </alternativeName>
</protein>
<evidence type="ECO:0000256" key="2">
    <source>
        <dbReference type="ARBA" id="ARBA00006472"/>
    </source>
</evidence>
<dbReference type="NCBIfam" id="NF002019">
    <property type="entry name" value="PRK00823.1-4"/>
    <property type="match status" value="1"/>
</dbReference>
<dbReference type="HAMAP" id="MF_00434">
    <property type="entry name" value="Pterin_4_alpha"/>
    <property type="match status" value="1"/>
</dbReference>
<keyword evidence="3 4" id="KW-0456">Lyase</keyword>
<dbReference type="Proteomes" id="UP000266426">
    <property type="component" value="Unassembled WGS sequence"/>
</dbReference>
<dbReference type="PANTHER" id="PTHR12599:SF0">
    <property type="entry name" value="PTERIN-4-ALPHA-CARBINOLAMINE DEHYDRATASE"/>
    <property type="match status" value="1"/>
</dbReference>
<dbReference type="Gene3D" id="3.30.1360.20">
    <property type="entry name" value="Transcriptional coactivator/pterin dehydratase"/>
    <property type="match status" value="1"/>
</dbReference>
<dbReference type="EMBL" id="QZJZ01000084">
    <property type="protein sequence ID" value="RJP57230.1"/>
    <property type="molecule type" value="Genomic_DNA"/>
</dbReference>
<dbReference type="SUPFAM" id="SSF55248">
    <property type="entry name" value="PCD-like"/>
    <property type="match status" value="1"/>
</dbReference>
<comment type="caution">
    <text evidence="5">The sequence shown here is derived from an EMBL/GenBank/DDBJ whole genome shotgun (WGS) entry which is preliminary data.</text>
</comment>
<evidence type="ECO:0000256" key="3">
    <source>
        <dbReference type="ARBA" id="ARBA00023239"/>
    </source>
</evidence>
<dbReference type="PANTHER" id="PTHR12599">
    <property type="entry name" value="PTERIN-4-ALPHA-CARBINOLAMINE DEHYDRATASE"/>
    <property type="match status" value="1"/>
</dbReference>
<evidence type="ECO:0000256" key="4">
    <source>
        <dbReference type="HAMAP-Rule" id="MF_00434"/>
    </source>
</evidence>
<proteinExistence type="inferred from homology"/>
<accession>A0A3A4QTD9</accession>
<comment type="similarity">
    <text evidence="2 4">Belongs to the pterin-4-alpha-carbinolamine dehydratase family.</text>
</comment>
<gene>
    <name evidence="5" type="ORF">C4541_10675</name>
</gene>
<dbReference type="GO" id="GO:0006729">
    <property type="term" value="P:tetrahydrobiopterin biosynthetic process"/>
    <property type="evidence" value="ECO:0007669"/>
    <property type="project" value="InterPro"/>
</dbReference>
<dbReference type="GO" id="GO:0008124">
    <property type="term" value="F:4-alpha-hydroxytetrahydrobiopterin dehydratase activity"/>
    <property type="evidence" value="ECO:0007669"/>
    <property type="project" value="UniProtKB-UniRule"/>
</dbReference>
<organism evidence="5 6">
    <name type="scientific">Candidatus Auribacter fodinae</name>
    <dbReference type="NCBI Taxonomy" id="2093366"/>
    <lineage>
        <taxon>Bacteria</taxon>
        <taxon>Pseudomonadati</taxon>
        <taxon>Candidatus Auribacterota</taxon>
        <taxon>Candidatus Auribacteria</taxon>
        <taxon>Candidatus Auribacterales</taxon>
        <taxon>Candidatus Auribacteraceae</taxon>
        <taxon>Candidatus Auribacter</taxon>
    </lineage>
</organism>
<comment type="catalytic activity">
    <reaction evidence="1 4">
        <text>(4aS,6R)-4a-hydroxy-L-erythro-5,6,7,8-tetrahydrobiopterin = (6R)-L-erythro-6,7-dihydrobiopterin + H2O</text>
        <dbReference type="Rhea" id="RHEA:11920"/>
        <dbReference type="ChEBI" id="CHEBI:15377"/>
        <dbReference type="ChEBI" id="CHEBI:15642"/>
        <dbReference type="ChEBI" id="CHEBI:43120"/>
        <dbReference type="EC" id="4.2.1.96"/>
    </reaction>
</comment>